<gene>
    <name evidence="3" type="ORF">HPB52_006572</name>
</gene>
<dbReference type="InterPro" id="IPR032979">
    <property type="entry name" value="ENGase"/>
</dbReference>
<keyword evidence="4" id="KW-1185">Reference proteome</keyword>
<protein>
    <recommendedName>
        <fullName evidence="2">Cytosolic endo-beta-N-acetylglucosaminidase TIM barrel domain-containing protein</fullName>
    </recommendedName>
</protein>
<dbReference type="Proteomes" id="UP000821837">
    <property type="component" value="Unassembled WGS sequence"/>
</dbReference>
<dbReference type="GO" id="GO:0005829">
    <property type="term" value="C:cytosol"/>
    <property type="evidence" value="ECO:0007669"/>
    <property type="project" value="UniProtKB-SubCell"/>
</dbReference>
<dbReference type="GO" id="GO:0033925">
    <property type="term" value="F:mannosyl-glycoprotein endo-beta-N-acetylglucosaminidase activity"/>
    <property type="evidence" value="ECO:0007669"/>
    <property type="project" value="UniProtKB-EC"/>
</dbReference>
<sequence>MSVIEPLKSLKELLSFDRPLLCVVEPLRDIQRGEPGDPKNLLVHDTAAYQEDKYIFGSNKADSYNFPLWQAIDTFVYYTDNMVTIPPPGWITAAHKHGVKVFGTFTLKSEEGAKAINKIKGAGLVANVASQLARVAALHRFDGWLVRIATKYVDYTLSQDHSAGYFVVDLLAAMTEEMHRAVPGSAVIWQESVQPNGKVEPQSELNDKNLSFFSSCDGIVLNSKWNENLLHKSAATAGKRRGNVTRASTSSHETRATKAATTCTRLWALPEECRPQWRVTTLPLSTTFCQGFGTSVYKEGRAVKPASWFNLSEQELQPRDQGSKLCGGGGTAMLDTSVSYNGGGCLRLEYDPRQAPGSKVIPYFRLFAFDLPLDSLCVSYTYKSRVGGSLTGHDINLTLKVRDAAGVREDLSLGSIIVVPRGEKYVVERDLTSSAQGDQGREQSDWLTRKYLVKDAVGSANLEEIGISFSVNESIAFFVGELVVKRPEVPAGSMAARDPDTQTPSDEDGAGRPDTEARLREWLAKKHENIGQQDQAEEAPVAFDVSMSSDEGD</sequence>
<reference evidence="3" key="1">
    <citation type="journal article" date="2020" name="Cell">
        <title>Large-Scale Comparative Analyses of Tick Genomes Elucidate Their Genetic Diversity and Vector Capacities.</title>
        <authorList>
            <consortium name="Tick Genome and Microbiome Consortium (TIGMIC)"/>
            <person name="Jia N."/>
            <person name="Wang J."/>
            <person name="Shi W."/>
            <person name="Du L."/>
            <person name="Sun Y."/>
            <person name="Zhan W."/>
            <person name="Jiang J.F."/>
            <person name="Wang Q."/>
            <person name="Zhang B."/>
            <person name="Ji P."/>
            <person name="Bell-Sakyi L."/>
            <person name="Cui X.M."/>
            <person name="Yuan T.T."/>
            <person name="Jiang B.G."/>
            <person name="Yang W.F."/>
            <person name="Lam T.T."/>
            <person name="Chang Q.C."/>
            <person name="Ding S.J."/>
            <person name="Wang X.J."/>
            <person name="Zhu J.G."/>
            <person name="Ruan X.D."/>
            <person name="Zhao L."/>
            <person name="Wei J.T."/>
            <person name="Ye R.Z."/>
            <person name="Que T.C."/>
            <person name="Du C.H."/>
            <person name="Zhou Y.H."/>
            <person name="Cheng J.X."/>
            <person name="Dai P.F."/>
            <person name="Guo W.B."/>
            <person name="Han X.H."/>
            <person name="Huang E.J."/>
            <person name="Li L.F."/>
            <person name="Wei W."/>
            <person name="Gao Y.C."/>
            <person name="Liu J.Z."/>
            <person name="Shao H.Z."/>
            <person name="Wang X."/>
            <person name="Wang C.C."/>
            <person name="Yang T.C."/>
            <person name="Huo Q.B."/>
            <person name="Li W."/>
            <person name="Chen H.Y."/>
            <person name="Chen S.E."/>
            <person name="Zhou L.G."/>
            <person name="Ni X.B."/>
            <person name="Tian J.H."/>
            <person name="Sheng Y."/>
            <person name="Liu T."/>
            <person name="Pan Y.S."/>
            <person name="Xia L.Y."/>
            <person name="Li J."/>
            <person name="Zhao F."/>
            <person name="Cao W.C."/>
        </authorList>
    </citation>
    <scope>NUCLEOTIDE SEQUENCE</scope>
    <source>
        <strain evidence="3">Rsan-2018</strain>
    </source>
</reference>
<feature type="domain" description="Cytosolic endo-beta-N-acetylglucosaminidase TIM barrel" evidence="2">
    <location>
        <begin position="49"/>
        <end position="240"/>
    </location>
</feature>
<reference evidence="3" key="2">
    <citation type="submission" date="2021-09" db="EMBL/GenBank/DDBJ databases">
        <authorList>
            <person name="Jia N."/>
            <person name="Wang J."/>
            <person name="Shi W."/>
            <person name="Du L."/>
            <person name="Sun Y."/>
            <person name="Zhan W."/>
            <person name="Jiang J."/>
            <person name="Wang Q."/>
            <person name="Zhang B."/>
            <person name="Ji P."/>
            <person name="Sakyi L.B."/>
            <person name="Cui X."/>
            <person name="Yuan T."/>
            <person name="Jiang B."/>
            <person name="Yang W."/>
            <person name="Lam T.T.-Y."/>
            <person name="Chang Q."/>
            <person name="Ding S."/>
            <person name="Wang X."/>
            <person name="Zhu J."/>
            <person name="Ruan X."/>
            <person name="Zhao L."/>
            <person name="Wei J."/>
            <person name="Que T."/>
            <person name="Du C."/>
            <person name="Cheng J."/>
            <person name="Dai P."/>
            <person name="Han X."/>
            <person name="Huang E."/>
            <person name="Gao Y."/>
            <person name="Liu J."/>
            <person name="Shao H."/>
            <person name="Ye R."/>
            <person name="Li L."/>
            <person name="Wei W."/>
            <person name="Wang X."/>
            <person name="Wang C."/>
            <person name="Huo Q."/>
            <person name="Li W."/>
            <person name="Guo W."/>
            <person name="Chen H."/>
            <person name="Chen S."/>
            <person name="Zhou L."/>
            <person name="Zhou L."/>
            <person name="Ni X."/>
            <person name="Tian J."/>
            <person name="Zhou Y."/>
            <person name="Sheng Y."/>
            <person name="Liu T."/>
            <person name="Pan Y."/>
            <person name="Xia L."/>
            <person name="Li J."/>
            <person name="Zhao F."/>
            <person name="Cao W."/>
        </authorList>
    </citation>
    <scope>NUCLEOTIDE SEQUENCE</scope>
    <source>
        <strain evidence="3">Rsan-2018</strain>
        <tissue evidence="3">Larvae</tissue>
    </source>
</reference>
<dbReference type="VEuPathDB" id="VectorBase:RSAN_032805"/>
<dbReference type="Gene3D" id="3.20.20.80">
    <property type="entry name" value="Glycosidases"/>
    <property type="match status" value="1"/>
</dbReference>
<feature type="region of interest" description="Disordered" evidence="1">
    <location>
        <begin position="491"/>
        <end position="553"/>
    </location>
</feature>
<dbReference type="AlphaFoldDB" id="A0A9D4SS67"/>
<dbReference type="InterPro" id="IPR005201">
    <property type="entry name" value="TIM_ENGase"/>
</dbReference>
<feature type="compositionally biased region" description="Basic and acidic residues" evidence="1">
    <location>
        <begin position="509"/>
        <end position="529"/>
    </location>
</feature>
<name>A0A9D4SS67_RHISA</name>
<proteinExistence type="predicted"/>
<dbReference type="PANTHER" id="PTHR13246">
    <property type="entry name" value="ENDO BETA N-ACETYLGLUCOSAMINIDASE"/>
    <property type="match status" value="1"/>
</dbReference>
<evidence type="ECO:0000256" key="1">
    <source>
        <dbReference type="SAM" id="MobiDB-lite"/>
    </source>
</evidence>
<dbReference type="PANTHER" id="PTHR13246:SF1">
    <property type="entry name" value="CYTOSOLIC ENDO-BETA-N-ACETYLGLUCOSAMINIDASE"/>
    <property type="match status" value="1"/>
</dbReference>
<evidence type="ECO:0000313" key="3">
    <source>
        <dbReference type="EMBL" id="KAH7943253.1"/>
    </source>
</evidence>
<comment type="caution">
    <text evidence="3">The sequence shown here is derived from an EMBL/GenBank/DDBJ whole genome shotgun (WGS) entry which is preliminary data.</text>
</comment>
<organism evidence="3 4">
    <name type="scientific">Rhipicephalus sanguineus</name>
    <name type="common">Brown dog tick</name>
    <name type="synonym">Ixodes sanguineus</name>
    <dbReference type="NCBI Taxonomy" id="34632"/>
    <lineage>
        <taxon>Eukaryota</taxon>
        <taxon>Metazoa</taxon>
        <taxon>Ecdysozoa</taxon>
        <taxon>Arthropoda</taxon>
        <taxon>Chelicerata</taxon>
        <taxon>Arachnida</taxon>
        <taxon>Acari</taxon>
        <taxon>Parasitiformes</taxon>
        <taxon>Ixodida</taxon>
        <taxon>Ixodoidea</taxon>
        <taxon>Ixodidae</taxon>
        <taxon>Rhipicephalinae</taxon>
        <taxon>Rhipicephalus</taxon>
        <taxon>Rhipicephalus</taxon>
    </lineage>
</organism>
<accession>A0A9D4SS67</accession>
<dbReference type="Gene3D" id="2.60.120.260">
    <property type="entry name" value="Galactose-binding domain-like"/>
    <property type="match status" value="1"/>
</dbReference>
<dbReference type="Pfam" id="PF03644">
    <property type="entry name" value="Glyco_hydro_85"/>
    <property type="match status" value="1"/>
</dbReference>
<evidence type="ECO:0000313" key="4">
    <source>
        <dbReference type="Proteomes" id="UP000821837"/>
    </source>
</evidence>
<evidence type="ECO:0000259" key="2">
    <source>
        <dbReference type="Pfam" id="PF03644"/>
    </source>
</evidence>
<dbReference type="EMBL" id="JABSTV010001253">
    <property type="protein sequence ID" value="KAH7943253.1"/>
    <property type="molecule type" value="Genomic_DNA"/>
</dbReference>